<dbReference type="Proteomes" id="UP000397656">
    <property type="component" value="Chromosome 1"/>
</dbReference>
<dbReference type="RefSeq" id="WP_150993276.1">
    <property type="nucleotide sequence ID" value="NZ_CP062803.1"/>
</dbReference>
<dbReference type="AlphaFoldDB" id="A0A643FLD5"/>
<reference evidence="1 2" key="1">
    <citation type="submission" date="2020-10" db="EMBL/GenBank/DDBJ databases">
        <title>Complete genome sequence of Cupriavidus basilensis CCUG 49340T.</title>
        <authorList>
            <person name="Salva-Serra F."/>
            <person name="Donoso R.A."/>
            <person name="Cho K.H."/>
            <person name="Yoo J.A."/>
            <person name="Lee K."/>
            <person name="Yoon S.-H."/>
            <person name="Perez-Pantoja D."/>
            <person name="Moore E.R.B."/>
        </authorList>
    </citation>
    <scope>NUCLEOTIDE SEQUENCE [LARGE SCALE GENOMIC DNA]</scope>
    <source>
        <strain evidence="2">CCUG 49340</strain>
    </source>
</reference>
<evidence type="ECO:0008006" key="3">
    <source>
        <dbReference type="Google" id="ProtNLM"/>
    </source>
</evidence>
<dbReference type="EMBL" id="CP062803">
    <property type="protein sequence ID" value="QOT75786.1"/>
    <property type="molecule type" value="Genomic_DNA"/>
</dbReference>
<sequence>MPKQQSTWARHVSAGAIVFATLMAGCAARPPASAVPDPGPQGGRGTPEGCQADKLGDEALIGKSEANAVALLNGCAWRFGKREGQQMPGTMDYNPQRRTLDVKDGKVTAVRRG</sequence>
<dbReference type="GeneID" id="98402550"/>
<name>A0A643FLD5_9BURK</name>
<organism evidence="1 2">
    <name type="scientific">Cupriavidus basilensis</name>
    <dbReference type="NCBI Taxonomy" id="68895"/>
    <lineage>
        <taxon>Bacteria</taxon>
        <taxon>Pseudomonadati</taxon>
        <taxon>Pseudomonadota</taxon>
        <taxon>Betaproteobacteria</taxon>
        <taxon>Burkholderiales</taxon>
        <taxon>Burkholderiaceae</taxon>
        <taxon>Cupriavidus</taxon>
    </lineage>
</organism>
<accession>A0A643FLD5</accession>
<protein>
    <recommendedName>
        <fullName evidence="3">Lipoprotein</fullName>
    </recommendedName>
</protein>
<dbReference type="PROSITE" id="PS51257">
    <property type="entry name" value="PROKAR_LIPOPROTEIN"/>
    <property type="match status" value="1"/>
</dbReference>
<evidence type="ECO:0000313" key="1">
    <source>
        <dbReference type="EMBL" id="QOT75786.1"/>
    </source>
</evidence>
<evidence type="ECO:0000313" key="2">
    <source>
        <dbReference type="Proteomes" id="UP000397656"/>
    </source>
</evidence>
<proteinExistence type="predicted"/>
<gene>
    <name evidence="1" type="ORF">F7R26_016670</name>
</gene>